<sequence>MDSFNELMKTKNADSRKEILNAMNVVLRSGEEILNAMNVVFRSGVAGGEVVWDGEKYVRSTIDSSPMMSSPADQVAGGDTPKGARADEIEREDAVHEKNPIEESVLLSKYKEKTGDRLDLDHLFGEEPDGANPFVVRMHRPQGGGSASSFPFMIRLQRLEQGSDSKFLLQFNDSDRLAYVKSVAELCLNKQSNKEFKRSLDEKKRKLKELMGGD</sequence>
<evidence type="ECO:0000313" key="2">
    <source>
        <dbReference type="EMBL" id="OMO78773.1"/>
    </source>
</evidence>
<name>A0A1R3I861_COCAP</name>
<dbReference type="EMBL" id="AWWV01010520">
    <property type="protein sequence ID" value="OMO78773.1"/>
    <property type="molecule type" value="Genomic_DNA"/>
</dbReference>
<accession>A0A1R3I861</accession>
<reference evidence="2 3" key="1">
    <citation type="submission" date="2013-09" db="EMBL/GenBank/DDBJ databases">
        <title>Corchorus capsularis genome sequencing.</title>
        <authorList>
            <person name="Alam M."/>
            <person name="Haque M.S."/>
            <person name="Islam M.S."/>
            <person name="Emdad E.M."/>
            <person name="Islam M.M."/>
            <person name="Ahmed B."/>
            <person name="Halim A."/>
            <person name="Hossen Q.M.M."/>
            <person name="Hossain M.Z."/>
            <person name="Ahmed R."/>
            <person name="Khan M.M."/>
            <person name="Islam R."/>
            <person name="Rashid M.M."/>
            <person name="Khan S.A."/>
            <person name="Rahman M.S."/>
            <person name="Alam M."/>
        </authorList>
    </citation>
    <scope>NUCLEOTIDE SEQUENCE [LARGE SCALE GENOMIC DNA]</scope>
    <source>
        <strain evidence="3">cv. CVL-1</strain>
        <tissue evidence="2">Whole seedling</tissue>
    </source>
</reference>
<keyword evidence="3" id="KW-1185">Reference proteome</keyword>
<proteinExistence type="predicted"/>
<evidence type="ECO:0000313" key="3">
    <source>
        <dbReference type="Proteomes" id="UP000188268"/>
    </source>
</evidence>
<feature type="region of interest" description="Disordered" evidence="1">
    <location>
        <begin position="62"/>
        <end position="84"/>
    </location>
</feature>
<protein>
    <submittedName>
        <fullName evidence="2">Uncharacterized protein</fullName>
    </submittedName>
</protein>
<gene>
    <name evidence="2" type="ORF">CCACVL1_14122</name>
</gene>
<dbReference type="AlphaFoldDB" id="A0A1R3I861"/>
<evidence type="ECO:0000256" key="1">
    <source>
        <dbReference type="SAM" id="MobiDB-lite"/>
    </source>
</evidence>
<feature type="compositionally biased region" description="Polar residues" evidence="1">
    <location>
        <begin position="62"/>
        <end position="72"/>
    </location>
</feature>
<dbReference type="Gramene" id="OMO78773">
    <property type="protein sequence ID" value="OMO78773"/>
    <property type="gene ID" value="CCACVL1_14122"/>
</dbReference>
<organism evidence="2 3">
    <name type="scientific">Corchorus capsularis</name>
    <name type="common">Jute</name>
    <dbReference type="NCBI Taxonomy" id="210143"/>
    <lineage>
        <taxon>Eukaryota</taxon>
        <taxon>Viridiplantae</taxon>
        <taxon>Streptophyta</taxon>
        <taxon>Embryophyta</taxon>
        <taxon>Tracheophyta</taxon>
        <taxon>Spermatophyta</taxon>
        <taxon>Magnoliopsida</taxon>
        <taxon>eudicotyledons</taxon>
        <taxon>Gunneridae</taxon>
        <taxon>Pentapetalae</taxon>
        <taxon>rosids</taxon>
        <taxon>malvids</taxon>
        <taxon>Malvales</taxon>
        <taxon>Malvaceae</taxon>
        <taxon>Grewioideae</taxon>
        <taxon>Apeibeae</taxon>
        <taxon>Corchorus</taxon>
    </lineage>
</organism>
<dbReference type="Proteomes" id="UP000188268">
    <property type="component" value="Unassembled WGS sequence"/>
</dbReference>
<comment type="caution">
    <text evidence="2">The sequence shown here is derived from an EMBL/GenBank/DDBJ whole genome shotgun (WGS) entry which is preliminary data.</text>
</comment>